<reference evidence="2" key="1">
    <citation type="journal article" date="2019" name="Int. J. Syst. Evol. Microbiol.">
        <title>The Global Catalogue of Microorganisms (GCM) 10K type strain sequencing project: providing services to taxonomists for standard genome sequencing and annotation.</title>
        <authorList>
            <consortium name="The Broad Institute Genomics Platform"/>
            <consortium name="The Broad Institute Genome Sequencing Center for Infectious Disease"/>
            <person name="Wu L."/>
            <person name="Ma J."/>
        </authorList>
    </citation>
    <scope>NUCLEOTIDE SEQUENCE [LARGE SCALE GENOMIC DNA]</scope>
    <source>
        <strain evidence="2">CCUG 56029</strain>
    </source>
</reference>
<dbReference type="RefSeq" id="WP_379139282.1">
    <property type="nucleotide sequence ID" value="NZ_JBHUEN010000003.1"/>
</dbReference>
<dbReference type="PANTHER" id="PTHR47017:SF1">
    <property type="entry name" value="ACYL-COA"/>
    <property type="match status" value="1"/>
</dbReference>
<gene>
    <name evidence="1" type="ORF">ACFSCT_00245</name>
</gene>
<dbReference type="PANTHER" id="PTHR47017">
    <property type="entry name" value="ACYL-COA"/>
    <property type="match status" value="1"/>
</dbReference>
<comment type="caution">
    <text evidence="1">The sequence shown here is derived from an EMBL/GenBank/DDBJ whole genome shotgun (WGS) entry which is preliminary data.</text>
</comment>
<dbReference type="SUPFAM" id="SSF55729">
    <property type="entry name" value="Acyl-CoA N-acyltransferases (Nat)"/>
    <property type="match status" value="1"/>
</dbReference>
<sequence length="401" mass="44185">MQADLNPAAPNPATELAISVLPAISAVPAAEWDRLGDGNPFTAHRFLAALEDSGSVGGRTGWTPAHLAARIGDQLVGAAPMYIKSHSQGEYIFDHGWADAWERAGGQYYPKLQCAVPFTPVTGARLLSPDPQVRRALLAAMARIAAQSDLSSAHVTFCTAAEAAEAADAPGGWLTRSTQQFHWLNDGYADYDDFLSRLSSRKRKALRKERARAQGFGGTIRQLTGDQIQPDHWDALWQFYQDTGSRKWGRPYLTRDFFQRLHETMRDDCLLVMAERDGQAVAGALNLIGPEALYGRYWGAIEDHRFLHFELCYHQAIDWAIARGIPRVEAGAQGEHKLARGYLPVQTHSLHWLADAGFRRAVAQFLDSERAAVDEEMDILTHLGPFRRGGDAAGDGGPEQD</sequence>
<keyword evidence="2" id="KW-1185">Reference proteome</keyword>
<evidence type="ECO:0000313" key="2">
    <source>
        <dbReference type="Proteomes" id="UP001597213"/>
    </source>
</evidence>
<dbReference type="Proteomes" id="UP001597213">
    <property type="component" value="Unassembled WGS sequence"/>
</dbReference>
<proteinExistence type="predicted"/>
<dbReference type="Gene3D" id="3.40.630.30">
    <property type="match status" value="1"/>
</dbReference>
<dbReference type="EMBL" id="JBHUEN010000003">
    <property type="protein sequence ID" value="MFD1880142.1"/>
    <property type="molecule type" value="Genomic_DNA"/>
</dbReference>
<organism evidence="1 2">
    <name type="scientific">Paracoccus pacificus</name>
    <dbReference type="NCBI Taxonomy" id="1463598"/>
    <lineage>
        <taxon>Bacteria</taxon>
        <taxon>Pseudomonadati</taxon>
        <taxon>Pseudomonadota</taxon>
        <taxon>Alphaproteobacteria</taxon>
        <taxon>Rhodobacterales</taxon>
        <taxon>Paracoccaceae</taxon>
        <taxon>Paracoccus</taxon>
    </lineage>
</organism>
<dbReference type="InterPro" id="IPR016181">
    <property type="entry name" value="Acyl_CoA_acyltransferase"/>
</dbReference>
<name>A0ABW4R2E4_9RHOB</name>
<dbReference type="InterPro" id="IPR007434">
    <property type="entry name" value="FemAB-like"/>
</dbReference>
<accession>A0ABW4R2E4</accession>
<protein>
    <submittedName>
        <fullName evidence="1">GNAT family N-acetyltransferase</fullName>
    </submittedName>
</protein>
<evidence type="ECO:0000313" key="1">
    <source>
        <dbReference type="EMBL" id="MFD1880142.1"/>
    </source>
</evidence>
<dbReference type="Pfam" id="PF04339">
    <property type="entry name" value="FemAB_like"/>
    <property type="match status" value="1"/>
</dbReference>